<dbReference type="Proteomes" id="UP001305521">
    <property type="component" value="Chromosome"/>
</dbReference>
<dbReference type="EMBL" id="CP137852">
    <property type="protein sequence ID" value="WPB86372.1"/>
    <property type="molecule type" value="Genomic_DNA"/>
</dbReference>
<evidence type="ECO:0000313" key="1">
    <source>
        <dbReference type="EMBL" id="WPB86372.1"/>
    </source>
</evidence>
<proteinExistence type="predicted"/>
<evidence type="ECO:0000313" key="2">
    <source>
        <dbReference type="Proteomes" id="UP001305521"/>
    </source>
</evidence>
<reference evidence="1 2" key="1">
    <citation type="submission" date="2023-11" db="EMBL/GenBank/DDBJ databases">
        <title>Arctic aerobic anoxygenic photoheterotroph Sediminicoccus rosea KRV36 adapts its photosynthesis to long days of polar summer.</title>
        <authorList>
            <person name="Tomasch J."/>
            <person name="Kopejtka K."/>
            <person name="Bily T."/>
            <person name="Gardiner A.T."/>
            <person name="Gardian Z."/>
            <person name="Shivaramu S."/>
            <person name="Koblizek M."/>
            <person name="Engelhardt F."/>
            <person name="Kaftan D."/>
        </authorList>
    </citation>
    <scope>NUCLEOTIDE SEQUENCE [LARGE SCALE GENOMIC DNA]</scope>
    <source>
        <strain evidence="1 2">R-30</strain>
    </source>
</reference>
<organism evidence="1 2">
    <name type="scientific">Sediminicoccus rosea</name>
    <dbReference type="NCBI Taxonomy" id="1225128"/>
    <lineage>
        <taxon>Bacteria</taxon>
        <taxon>Pseudomonadati</taxon>
        <taxon>Pseudomonadota</taxon>
        <taxon>Alphaproteobacteria</taxon>
        <taxon>Acetobacterales</taxon>
        <taxon>Roseomonadaceae</taxon>
        <taxon>Sediminicoccus</taxon>
    </lineage>
</organism>
<dbReference type="RefSeq" id="WP_318650344.1">
    <property type="nucleotide sequence ID" value="NZ_CP137852.1"/>
</dbReference>
<keyword evidence="2" id="KW-1185">Reference proteome</keyword>
<name>A0ABZ0PL53_9PROT</name>
<accession>A0ABZ0PL53</accession>
<evidence type="ECO:0008006" key="3">
    <source>
        <dbReference type="Google" id="ProtNLM"/>
    </source>
</evidence>
<protein>
    <recommendedName>
        <fullName evidence="3">CVNH domain-containing protein</fullName>
    </recommendedName>
</protein>
<sequence>MSGPVPAASSFGLPADLSSPQSLAAECAKRVGLDVAAFAGCARQQIILPRNQQAVLDCAVSNRDAAGFANCAAPNLGIRLSDEQRVVAGCAMTTRGDASRFASCAGGQYLSRSLNENDRAILNCAANSNGDAGQFASCASGRFLALEQQAVLNCAVSASDSQTFATCAASNSGIRMSDDQRILARCALSSNGDRNAFGVCAGASFLNRNLSPDEQAILNCAVSANGDTGRFAGCSASRMLGRELSREQRVALECAAQSQGDPTGMATCAGANMFNLQLNPEQQIAVQCVVSTGGQPYAAAGCIGSRLTMRELTKCMTDGVGGDGCFGDSNDLIGRNGWTARTLGQIAGGPNSVVNNPGQIWGGDNSFVRNPGQVFGGSNSFVRNPSQIWGGSNSVFNNPSQLAPAPLQLGSVGGRRICLPWC</sequence>
<gene>
    <name evidence="1" type="ORF">R9Z33_05740</name>
</gene>